<keyword evidence="2" id="KW-1185">Reference proteome</keyword>
<evidence type="ECO:0000313" key="1">
    <source>
        <dbReference type="EMBL" id="KAK8479146.1"/>
    </source>
</evidence>
<sequence length="103" mass="11728">MDRSSVAAKEEGVTLFVSNLPEKLHWKGLWALFSYHGDVLDLTFRVREVREVKESTWLDLNLAANMEKQGALEESEHRVKERAGDGKNRNSAKRGRSSRSGKE</sequence>
<dbReference type="InterPro" id="IPR035979">
    <property type="entry name" value="RBD_domain_sf"/>
</dbReference>
<dbReference type="EMBL" id="JBBPBM010002346">
    <property type="protein sequence ID" value="KAK8479146.1"/>
    <property type="molecule type" value="Genomic_DNA"/>
</dbReference>
<dbReference type="InterPro" id="IPR012677">
    <property type="entry name" value="Nucleotide-bd_a/b_plait_sf"/>
</dbReference>
<dbReference type="SUPFAM" id="SSF54928">
    <property type="entry name" value="RNA-binding domain, RBD"/>
    <property type="match status" value="1"/>
</dbReference>
<protein>
    <submittedName>
        <fullName evidence="1">Uncharacterized protein</fullName>
    </submittedName>
</protein>
<gene>
    <name evidence="1" type="ORF">V6N12_056646</name>
</gene>
<comment type="caution">
    <text evidence="1">The sequence shown here is derived from an EMBL/GenBank/DDBJ whole genome shotgun (WGS) entry which is preliminary data.</text>
</comment>
<reference evidence="1 2" key="1">
    <citation type="journal article" date="2024" name="G3 (Bethesda)">
        <title>Genome assembly of Hibiscus sabdariffa L. provides insights into metabolisms of medicinal natural products.</title>
        <authorList>
            <person name="Kim T."/>
        </authorList>
    </citation>
    <scope>NUCLEOTIDE SEQUENCE [LARGE SCALE GENOMIC DNA]</scope>
    <source>
        <strain evidence="1">TK-2024</strain>
        <tissue evidence="1">Old leaves</tissue>
    </source>
</reference>
<accession>A0ABR1ZFD5</accession>
<dbReference type="Gene3D" id="3.30.70.330">
    <property type="match status" value="1"/>
</dbReference>
<evidence type="ECO:0000313" key="2">
    <source>
        <dbReference type="Proteomes" id="UP001472677"/>
    </source>
</evidence>
<proteinExistence type="predicted"/>
<dbReference type="Proteomes" id="UP001472677">
    <property type="component" value="Unassembled WGS sequence"/>
</dbReference>
<organism evidence="1 2">
    <name type="scientific">Hibiscus sabdariffa</name>
    <name type="common">roselle</name>
    <dbReference type="NCBI Taxonomy" id="183260"/>
    <lineage>
        <taxon>Eukaryota</taxon>
        <taxon>Viridiplantae</taxon>
        <taxon>Streptophyta</taxon>
        <taxon>Embryophyta</taxon>
        <taxon>Tracheophyta</taxon>
        <taxon>Spermatophyta</taxon>
        <taxon>Magnoliopsida</taxon>
        <taxon>eudicotyledons</taxon>
        <taxon>Gunneridae</taxon>
        <taxon>Pentapetalae</taxon>
        <taxon>rosids</taxon>
        <taxon>malvids</taxon>
        <taxon>Malvales</taxon>
        <taxon>Malvaceae</taxon>
        <taxon>Malvoideae</taxon>
        <taxon>Hibiscus</taxon>
    </lineage>
</organism>
<name>A0ABR1ZFD5_9ROSI</name>